<dbReference type="InterPro" id="IPR036145">
    <property type="entry name" value="MinC_C_sf"/>
</dbReference>
<dbReference type="Pfam" id="PF03775">
    <property type="entry name" value="MinC_C"/>
    <property type="match status" value="1"/>
</dbReference>
<proteinExistence type="predicted"/>
<feature type="domain" description="Septum formation inhibitor MinC C-terminal" evidence="4">
    <location>
        <begin position="106"/>
        <end position="201"/>
    </location>
</feature>
<evidence type="ECO:0000256" key="2">
    <source>
        <dbReference type="ARBA" id="ARBA00023210"/>
    </source>
</evidence>
<dbReference type="STRING" id="2754.EH55_03075"/>
<evidence type="ECO:0000256" key="3">
    <source>
        <dbReference type="ARBA" id="ARBA00023306"/>
    </source>
</evidence>
<name>A0A073ISL9_9BACT</name>
<keyword evidence="2" id="KW-0717">Septation</keyword>
<keyword evidence="6" id="KW-1185">Reference proteome</keyword>
<evidence type="ECO:0000256" key="1">
    <source>
        <dbReference type="ARBA" id="ARBA00022618"/>
    </source>
</evidence>
<dbReference type="PANTHER" id="PTHR34108:SF1">
    <property type="entry name" value="SEPTUM SITE-DETERMINING PROTEIN MINC"/>
    <property type="match status" value="1"/>
</dbReference>
<organism evidence="5 6">
    <name type="scientific">Synergistes jonesii</name>
    <dbReference type="NCBI Taxonomy" id="2754"/>
    <lineage>
        <taxon>Bacteria</taxon>
        <taxon>Thermotogati</taxon>
        <taxon>Synergistota</taxon>
        <taxon>Synergistia</taxon>
        <taxon>Synergistales</taxon>
        <taxon>Synergistaceae</taxon>
        <taxon>Synergistes</taxon>
    </lineage>
</organism>
<evidence type="ECO:0000313" key="5">
    <source>
        <dbReference type="EMBL" id="KEJ92461.1"/>
    </source>
</evidence>
<dbReference type="AlphaFoldDB" id="A0A073ISL9"/>
<reference evidence="5 6" key="1">
    <citation type="submission" date="2014-04" db="EMBL/GenBank/DDBJ databases">
        <title>Draft Genome Sequence of Synergistes jonesii.</title>
        <authorList>
            <person name="Coil D.A."/>
            <person name="Eisen J.A."/>
            <person name="Holland-Moritz H.E."/>
        </authorList>
    </citation>
    <scope>NUCLEOTIDE SEQUENCE [LARGE SCALE GENOMIC DNA]</scope>
    <source>
        <strain evidence="5 6">78-1</strain>
    </source>
</reference>
<sequence length="207" mass="22226">MSEREMLEGFETLLSTGGRLLKGNNVEIDLQTRAFKPELLLKIWKNFIEPAGCTVSRWIAADGGARELLVRMGFCASADGGFPLKNGYRGEREAEEKSFPGFVYFGTLRGGQSIGHNGDIVVIGNVNQGAEIAAKGNVTVIGRLNGLVHAGCGGDDGVAVVARSLETGQVRIGTKLGIIDRNSPFWGRAVTLKINDNEVQVAPWPEL</sequence>
<dbReference type="PANTHER" id="PTHR34108">
    <property type="entry name" value="SEPTUM SITE-DETERMINING PROTEIN MINC"/>
    <property type="match status" value="1"/>
</dbReference>
<accession>A0A073ISL9</accession>
<dbReference type="Gene3D" id="2.160.20.70">
    <property type="match status" value="1"/>
</dbReference>
<dbReference type="InterPro" id="IPR005526">
    <property type="entry name" value="Septum_form_inhib_MinC_C"/>
</dbReference>
<dbReference type="GO" id="GO:1901891">
    <property type="term" value="P:regulation of cell septum assembly"/>
    <property type="evidence" value="ECO:0007669"/>
    <property type="project" value="InterPro"/>
</dbReference>
<protein>
    <recommendedName>
        <fullName evidence="4">Septum formation inhibitor MinC C-terminal domain-containing protein</fullName>
    </recommendedName>
</protein>
<dbReference type="InterPro" id="IPR016098">
    <property type="entry name" value="CAP/MinC_C"/>
</dbReference>
<dbReference type="SUPFAM" id="SSF63848">
    <property type="entry name" value="Cell-division inhibitor MinC, C-terminal domain"/>
    <property type="match status" value="1"/>
</dbReference>
<gene>
    <name evidence="5" type="ORF">EH55_03075</name>
</gene>
<dbReference type="GO" id="GO:0000917">
    <property type="term" value="P:division septum assembly"/>
    <property type="evidence" value="ECO:0007669"/>
    <property type="project" value="UniProtKB-KW"/>
</dbReference>
<comment type="caution">
    <text evidence="5">The sequence shown here is derived from an EMBL/GenBank/DDBJ whole genome shotgun (WGS) entry which is preliminary data.</text>
</comment>
<dbReference type="eggNOG" id="COG0850">
    <property type="taxonomic scope" value="Bacteria"/>
</dbReference>
<dbReference type="InterPro" id="IPR013033">
    <property type="entry name" value="MinC"/>
</dbReference>
<keyword evidence="3" id="KW-0131">Cell cycle</keyword>
<dbReference type="GO" id="GO:0000902">
    <property type="term" value="P:cell morphogenesis"/>
    <property type="evidence" value="ECO:0007669"/>
    <property type="project" value="InterPro"/>
</dbReference>
<evidence type="ECO:0000313" key="6">
    <source>
        <dbReference type="Proteomes" id="UP000027665"/>
    </source>
</evidence>
<dbReference type="EMBL" id="JMKI01000026">
    <property type="protein sequence ID" value="KEJ92461.1"/>
    <property type="molecule type" value="Genomic_DNA"/>
</dbReference>
<dbReference type="Proteomes" id="UP000027665">
    <property type="component" value="Unassembled WGS sequence"/>
</dbReference>
<evidence type="ECO:0000259" key="4">
    <source>
        <dbReference type="Pfam" id="PF03775"/>
    </source>
</evidence>
<keyword evidence="1" id="KW-0132">Cell division</keyword>